<dbReference type="PANTHER" id="PTHR22765">
    <property type="entry name" value="RING FINGER AND PROTEASE ASSOCIATED DOMAIN-CONTAINING"/>
    <property type="match status" value="1"/>
</dbReference>
<organism evidence="3 4">
    <name type="scientific">Rhododendron williamsianum</name>
    <dbReference type="NCBI Taxonomy" id="262921"/>
    <lineage>
        <taxon>Eukaryota</taxon>
        <taxon>Viridiplantae</taxon>
        <taxon>Streptophyta</taxon>
        <taxon>Embryophyta</taxon>
        <taxon>Tracheophyta</taxon>
        <taxon>Spermatophyta</taxon>
        <taxon>Magnoliopsida</taxon>
        <taxon>eudicotyledons</taxon>
        <taxon>Gunneridae</taxon>
        <taxon>Pentapetalae</taxon>
        <taxon>asterids</taxon>
        <taxon>Ericales</taxon>
        <taxon>Ericaceae</taxon>
        <taxon>Ericoideae</taxon>
        <taxon>Rhodoreae</taxon>
        <taxon>Rhododendron</taxon>
    </lineage>
</organism>
<protein>
    <recommendedName>
        <fullName evidence="2">RING-type domain-containing protein</fullName>
    </recommendedName>
</protein>
<dbReference type="GO" id="GO:0061630">
    <property type="term" value="F:ubiquitin protein ligase activity"/>
    <property type="evidence" value="ECO:0007669"/>
    <property type="project" value="TreeGrafter"/>
</dbReference>
<reference evidence="3 4" key="1">
    <citation type="journal article" date="2019" name="Genome Biol. Evol.">
        <title>The Rhododendron genome and chromosomal organization provide insight into shared whole-genome duplications across the heath family (Ericaceae).</title>
        <authorList>
            <person name="Soza V.L."/>
            <person name="Lindsley D."/>
            <person name="Waalkes A."/>
            <person name="Ramage E."/>
            <person name="Patwardhan R.P."/>
            <person name="Burton J.N."/>
            <person name="Adey A."/>
            <person name="Kumar A."/>
            <person name="Qiu R."/>
            <person name="Shendure J."/>
            <person name="Hall B."/>
        </authorList>
    </citation>
    <scope>NUCLEOTIDE SEQUENCE [LARGE SCALE GENOMIC DNA]</scope>
    <source>
        <strain evidence="3">RSF 1966-606</strain>
    </source>
</reference>
<sequence>MEEVPIITPTENTILAALSTLPPPQLSHLTHLISSLSHRHHRRLYSLLSSPTLFSLTLRHLHSLSLPQKSLLVARHLLSSLSLLTHSLHPTTTPPPPPATANLRHLDSALLLLLLCEIRQHDPQSLSSTPLPSWRSTLANYISDTILTISTTPMSPNEIVIHYIETIAKCRRFVGVMGCGGGKEGREVAASVAAVVALPSVSGVVGTECVICKEDMREGRDVCELPCNHLFHWICILPWLKKRNTCPCCRYRLPTDDVYGEIERLWEVVVKVGDGGGGGGGSNLGV</sequence>
<dbReference type="CDD" id="cd16454">
    <property type="entry name" value="RING-H2_PA-TM-RING"/>
    <property type="match status" value="1"/>
</dbReference>
<keyword evidence="1" id="KW-0863">Zinc-finger</keyword>
<dbReference type="Pfam" id="PF13639">
    <property type="entry name" value="zf-RING_2"/>
    <property type="match status" value="1"/>
</dbReference>
<dbReference type="Gene3D" id="3.30.40.10">
    <property type="entry name" value="Zinc/RING finger domain, C3HC4 (zinc finger)"/>
    <property type="match status" value="1"/>
</dbReference>
<dbReference type="GO" id="GO:0008270">
    <property type="term" value="F:zinc ion binding"/>
    <property type="evidence" value="ECO:0007669"/>
    <property type="project" value="UniProtKB-KW"/>
</dbReference>
<keyword evidence="1" id="KW-0862">Zinc</keyword>
<dbReference type="AlphaFoldDB" id="A0A6A4KWW5"/>
<evidence type="ECO:0000313" key="3">
    <source>
        <dbReference type="EMBL" id="KAE9447881.1"/>
    </source>
</evidence>
<comment type="caution">
    <text evidence="3">The sequence shown here is derived from an EMBL/GenBank/DDBJ whole genome shotgun (WGS) entry which is preliminary data.</text>
</comment>
<proteinExistence type="predicted"/>
<dbReference type="OrthoDB" id="21204at2759"/>
<dbReference type="EMBL" id="QEFC01003474">
    <property type="protein sequence ID" value="KAE9447881.1"/>
    <property type="molecule type" value="Genomic_DNA"/>
</dbReference>
<name>A0A6A4KWW5_9ERIC</name>
<evidence type="ECO:0000259" key="2">
    <source>
        <dbReference type="PROSITE" id="PS50089"/>
    </source>
</evidence>
<accession>A0A6A4KWW5</accession>
<dbReference type="PROSITE" id="PS50089">
    <property type="entry name" value="ZF_RING_2"/>
    <property type="match status" value="1"/>
</dbReference>
<dbReference type="SUPFAM" id="SSF57850">
    <property type="entry name" value="RING/U-box"/>
    <property type="match status" value="1"/>
</dbReference>
<keyword evidence="4" id="KW-1185">Reference proteome</keyword>
<evidence type="ECO:0000313" key="4">
    <source>
        <dbReference type="Proteomes" id="UP000428333"/>
    </source>
</evidence>
<dbReference type="Proteomes" id="UP000428333">
    <property type="component" value="Linkage Group LG12"/>
</dbReference>
<dbReference type="SMART" id="SM00184">
    <property type="entry name" value="RING"/>
    <property type="match status" value="1"/>
</dbReference>
<evidence type="ECO:0000256" key="1">
    <source>
        <dbReference type="PROSITE-ProRule" id="PRU00175"/>
    </source>
</evidence>
<gene>
    <name evidence="3" type="ORF">C3L33_20228</name>
</gene>
<dbReference type="PANTHER" id="PTHR22765:SF343">
    <property type="entry name" value="E3 UBIQUITIN-PROTEIN LIGASE SGR9, AMYLOPLASTIC"/>
    <property type="match status" value="1"/>
</dbReference>
<feature type="domain" description="RING-type" evidence="2">
    <location>
        <begin position="209"/>
        <end position="250"/>
    </location>
</feature>
<dbReference type="InterPro" id="IPR001841">
    <property type="entry name" value="Znf_RING"/>
</dbReference>
<dbReference type="InterPro" id="IPR051826">
    <property type="entry name" value="E3_ubiquitin-ligase_domain"/>
</dbReference>
<keyword evidence="1" id="KW-0479">Metal-binding</keyword>
<dbReference type="InterPro" id="IPR013083">
    <property type="entry name" value="Znf_RING/FYVE/PHD"/>
</dbReference>
<feature type="non-terminal residue" evidence="3">
    <location>
        <position position="1"/>
    </location>
</feature>
<dbReference type="GO" id="GO:0006511">
    <property type="term" value="P:ubiquitin-dependent protein catabolic process"/>
    <property type="evidence" value="ECO:0007669"/>
    <property type="project" value="TreeGrafter"/>
</dbReference>